<feature type="compositionally biased region" description="Basic and acidic residues" evidence="1">
    <location>
        <begin position="1"/>
        <end position="10"/>
    </location>
</feature>
<organism evidence="2">
    <name type="scientific">mine drainage metagenome</name>
    <dbReference type="NCBI Taxonomy" id="410659"/>
    <lineage>
        <taxon>unclassified sequences</taxon>
        <taxon>metagenomes</taxon>
        <taxon>ecological metagenomes</taxon>
    </lineage>
</organism>
<dbReference type="Pfam" id="PF11748">
    <property type="entry name" value="DUF3306"/>
    <property type="match status" value="1"/>
</dbReference>
<proteinExistence type="predicted"/>
<protein>
    <recommendedName>
        <fullName evidence="3">DUF3306 domain-containing protein</fullName>
    </recommendedName>
</protein>
<dbReference type="InterPro" id="IPR021735">
    <property type="entry name" value="DUF3306"/>
</dbReference>
<evidence type="ECO:0000256" key="1">
    <source>
        <dbReference type="SAM" id="MobiDB-lite"/>
    </source>
</evidence>
<evidence type="ECO:0000313" key="2">
    <source>
        <dbReference type="EMBL" id="CBH96132.1"/>
    </source>
</evidence>
<name>E6PMI0_9ZZZZ</name>
<evidence type="ECO:0008006" key="3">
    <source>
        <dbReference type="Google" id="ProtNLM"/>
    </source>
</evidence>
<reference evidence="2" key="1">
    <citation type="submission" date="2009-10" db="EMBL/GenBank/DDBJ databases">
        <title>Diversity of trophic interactions inside an arsenic-rich microbial ecosystem.</title>
        <authorList>
            <person name="Bertin P.N."/>
            <person name="Heinrich-Salmeron A."/>
            <person name="Pelletier E."/>
            <person name="Goulhen-Chollet F."/>
            <person name="Arsene-Ploetze F."/>
            <person name="Gallien S."/>
            <person name="Calteau A."/>
            <person name="Vallenet D."/>
            <person name="Casiot C."/>
            <person name="Chane-Woon-Ming B."/>
            <person name="Giloteaux L."/>
            <person name="Barakat M."/>
            <person name="Bonnefoy V."/>
            <person name="Bruneel O."/>
            <person name="Chandler M."/>
            <person name="Cleiss J."/>
            <person name="Duran R."/>
            <person name="Elbaz-Poulichet F."/>
            <person name="Fonknechten N."/>
            <person name="Lauga B."/>
            <person name="Mornico D."/>
            <person name="Ortet P."/>
            <person name="Schaeffer C."/>
            <person name="Siguier P."/>
            <person name="Alexander Thil Smith A."/>
            <person name="Van Dorsselaer A."/>
            <person name="Weissenbach J."/>
            <person name="Medigue C."/>
            <person name="Le Paslier D."/>
        </authorList>
    </citation>
    <scope>NUCLEOTIDE SEQUENCE</scope>
</reference>
<dbReference type="EMBL" id="CABM01000020">
    <property type="protein sequence ID" value="CBH96132.1"/>
    <property type="molecule type" value="Genomic_DNA"/>
</dbReference>
<accession>E6PMI0</accession>
<feature type="compositionally biased region" description="Low complexity" evidence="1">
    <location>
        <begin position="184"/>
        <end position="223"/>
    </location>
</feature>
<feature type="region of interest" description="Disordered" evidence="1">
    <location>
        <begin position="174"/>
        <end position="236"/>
    </location>
</feature>
<feature type="compositionally biased region" description="Low complexity" evidence="1">
    <location>
        <begin position="29"/>
        <end position="67"/>
    </location>
</feature>
<sequence>MTTPPPKDDAPASGFLTRWSRRKLQSKDAVPQQGGQAAAASASASAATATATAAPGALDPAAARAVEPAPPSQTQPGEPAQIPPAAPTLDELQALDHSADLRRFVAAGVDEGVRRAALRKMFQAPQFNVMDGLDTYIDDYNVASPMPAAMLERLRQSAASGLFAQPDAPMADAVEAGRPERPTASAASVAAEPAASQPGNVALASQAPQRSPPAAAMTPADPTSIHPAQPDAPPET</sequence>
<dbReference type="AlphaFoldDB" id="E6PMI0"/>
<comment type="caution">
    <text evidence="2">The sequence shown here is derived from an EMBL/GenBank/DDBJ whole genome shotgun (WGS) entry which is preliminary data.</text>
</comment>
<feature type="region of interest" description="Disordered" evidence="1">
    <location>
        <begin position="1"/>
        <end position="87"/>
    </location>
</feature>
<gene>
    <name evidence="2" type="ORF">CARN2_1122</name>
</gene>